<proteinExistence type="predicted"/>
<evidence type="ECO:0000313" key="1">
    <source>
        <dbReference type="EMBL" id="SPY43787.1"/>
    </source>
</evidence>
<dbReference type="GO" id="GO:0005737">
    <property type="term" value="C:cytoplasm"/>
    <property type="evidence" value="ECO:0007669"/>
    <property type="project" value="TreeGrafter"/>
</dbReference>
<evidence type="ECO:0000313" key="2">
    <source>
        <dbReference type="Proteomes" id="UP000251647"/>
    </source>
</evidence>
<dbReference type="Gene3D" id="3.40.50.720">
    <property type="entry name" value="NAD(P)-binding Rossmann-like Domain"/>
    <property type="match status" value="1"/>
</dbReference>
<organism evidence="1 2">
    <name type="scientific">Photobacterium damselae</name>
    <dbReference type="NCBI Taxonomy" id="38293"/>
    <lineage>
        <taxon>Bacteria</taxon>
        <taxon>Pseudomonadati</taxon>
        <taxon>Pseudomonadota</taxon>
        <taxon>Gammaproteobacteria</taxon>
        <taxon>Vibrionales</taxon>
        <taxon>Vibrionaceae</taxon>
        <taxon>Photobacterium</taxon>
    </lineage>
</organism>
<dbReference type="AlphaFoldDB" id="A0A2T3QJL8"/>
<protein>
    <submittedName>
        <fullName evidence="1">C signal</fullName>
    </submittedName>
</protein>
<dbReference type="PRINTS" id="PR00081">
    <property type="entry name" value="GDHRDH"/>
</dbReference>
<dbReference type="InterPro" id="IPR036291">
    <property type="entry name" value="NAD(P)-bd_dom_sf"/>
</dbReference>
<dbReference type="RefSeq" id="WP_005305162.1">
    <property type="nucleotide sequence ID" value="NZ_PYOG01000010.1"/>
</dbReference>
<dbReference type="Proteomes" id="UP000251647">
    <property type="component" value="Unassembled WGS sequence"/>
</dbReference>
<dbReference type="InterPro" id="IPR051468">
    <property type="entry name" value="Fungal_SecMetab_SDRs"/>
</dbReference>
<dbReference type="PANTHER" id="PTHR43544:SF12">
    <property type="entry name" value="NAD(P)-BINDING ROSSMANN-FOLD SUPERFAMILY PROTEIN"/>
    <property type="match status" value="1"/>
</dbReference>
<reference evidence="1 2" key="1">
    <citation type="submission" date="2018-06" db="EMBL/GenBank/DDBJ databases">
        <authorList>
            <consortium name="Pathogen Informatics"/>
            <person name="Doyle S."/>
        </authorList>
    </citation>
    <scope>NUCLEOTIDE SEQUENCE [LARGE SCALE GENOMIC DNA]</scope>
    <source>
        <strain evidence="1 2">NCTC11647</strain>
    </source>
</reference>
<dbReference type="Pfam" id="PF00106">
    <property type="entry name" value="adh_short"/>
    <property type="match status" value="1"/>
</dbReference>
<dbReference type="SUPFAM" id="SSF51735">
    <property type="entry name" value="NAD(P)-binding Rossmann-fold domains"/>
    <property type="match status" value="1"/>
</dbReference>
<dbReference type="InterPro" id="IPR002347">
    <property type="entry name" value="SDR_fam"/>
</dbReference>
<dbReference type="EMBL" id="UATL01000005">
    <property type="protein sequence ID" value="SPY43787.1"/>
    <property type="molecule type" value="Genomic_DNA"/>
</dbReference>
<name>A0A2T3QJL8_PHODM</name>
<gene>
    <name evidence="1" type="primary">csgA</name>
    <name evidence="1" type="ORF">NCTC11647_02719</name>
</gene>
<sequence length="240" mass="26370">MNILILGGSGGIGQALIKHILMMPAKHQIWATYHLADPTKLCLSSPQLHWTQLDLTKESQIAQLSQSLSQVDIIINTVGLLHNTDLALVPEKALSQLNSSHFLTVIQTNALPSILIAKHFEHHLKRSATPRFCTLSAKVGSIEDNHLGGWISYRCSKAALNMAIKTIAIEWQRTIPDACIFVIHPGTTKTSLSEPFQANIPPGQLRTSTETAAAIITQLQRINSKQSGTFIDYNGEVLPW</sequence>
<dbReference type="PANTHER" id="PTHR43544">
    <property type="entry name" value="SHORT-CHAIN DEHYDROGENASE/REDUCTASE"/>
    <property type="match status" value="1"/>
</dbReference>
<accession>A0A2T3QJL8</accession>
<dbReference type="GO" id="GO:0016491">
    <property type="term" value="F:oxidoreductase activity"/>
    <property type="evidence" value="ECO:0007669"/>
    <property type="project" value="TreeGrafter"/>
</dbReference>
<dbReference type="OrthoDB" id="9785826at2"/>